<dbReference type="OrthoDB" id="8118055at2759"/>
<dbReference type="HOGENOM" id="CLU_003818_0_2_1"/>
<feature type="active site" description="Proton donor" evidence="11">
    <location>
        <position position="373"/>
    </location>
</feature>
<feature type="binding site" evidence="12">
    <location>
        <position position="503"/>
    </location>
    <ligand>
        <name>Ca(2+)</name>
        <dbReference type="ChEBI" id="CHEBI:29108"/>
    </ligand>
</feature>
<dbReference type="Pfam" id="PF01532">
    <property type="entry name" value="Glyco_hydro_47"/>
    <property type="match status" value="1"/>
</dbReference>
<dbReference type="PANTHER" id="PTHR11742:SF101">
    <property type="entry name" value="MANNOSYL-OLIGOSACCHARIDE ALPHA-1,2-MANNOSIDASE 1B"/>
    <property type="match status" value="1"/>
</dbReference>
<evidence type="ECO:0000256" key="9">
    <source>
        <dbReference type="ARBA" id="ARBA00047669"/>
    </source>
</evidence>
<evidence type="ECO:0000256" key="13">
    <source>
        <dbReference type="RuleBase" id="RU361193"/>
    </source>
</evidence>
<keyword evidence="7" id="KW-0325">Glycoprotein</keyword>
<dbReference type="InterPro" id="IPR012341">
    <property type="entry name" value="6hp_glycosidase-like_sf"/>
</dbReference>
<dbReference type="Proteomes" id="UP000039046">
    <property type="component" value="Unassembled WGS sequence"/>
</dbReference>
<keyword evidence="16" id="KW-1185">Reference proteome</keyword>
<dbReference type="EMBL" id="CDHN01000003">
    <property type="protein sequence ID" value="CEJ90622.1"/>
    <property type="molecule type" value="Genomic_DNA"/>
</dbReference>
<dbReference type="EC" id="3.2.1.-" evidence="13"/>
<dbReference type="GO" id="GO:0005509">
    <property type="term" value="F:calcium ion binding"/>
    <property type="evidence" value="ECO:0007669"/>
    <property type="project" value="InterPro"/>
</dbReference>
<feature type="active site" description="Proton donor" evidence="11">
    <location>
        <position position="120"/>
    </location>
</feature>
<feature type="signal peptide" evidence="14">
    <location>
        <begin position="1"/>
        <end position="18"/>
    </location>
</feature>
<evidence type="ECO:0000256" key="11">
    <source>
        <dbReference type="PIRSR" id="PIRSR601382-1"/>
    </source>
</evidence>
<protein>
    <recommendedName>
        <fullName evidence="13">alpha-1,2-Mannosidase</fullName>
        <ecNumber evidence="13">3.2.1.-</ecNumber>
    </recommendedName>
</protein>
<gene>
    <name evidence="15" type="ORF">VHEMI06390</name>
</gene>
<dbReference type="GO" id="GO:0005975">
    <property type="term" value="P:carbohydrate metabolic process"/>
    <property type="evidence" value="ECO:0007669"/>
    <property type="project" value="InterPro"/>
</dbReference>
<dbReference type="GO" id="GO:0036503">
    <property type="term" value="P:ERAD pathway"/>
    <property type="evidence" value="ECO:0007669"/>
    <property type="project" value="UniProtKB-ARBA"/>
</dbReference>
<proteinExistence type="inferred from homology"/>
<reference evidence="15 16" key="1">
    <citation type="journal article" date="2015" name="Genome Announc.">
        <title>Draft Genome Sequence and Gene Annotation of the Entomopathogenic Fungus Verticillium hemipterigenum.</title>
        <authorList>
            <person name="Horn F."/>
            <person name="Habel A."/>
            <person name="Scharf D.H."/>
            <person name="Dworschak J."/>
            <person name="Brakhage A.A."/>
            <person name="Guthke R."/>
            <person name="Hertweck C."/>
            <person name="Linde J."/>
        </authorList>
    </citation>
    <scope>NUCLEOTIDE SEQUENCE [LARGE SCALE GENOMIC DNA]</scope>
</reference>
<dbReference type="GO" id="GO:0005783">
    <property type="term" value="C:endoplasmic reticulum"/>
    <property type="evidence" value="ECO:0007669"/>
    <property type="project" value="TreeGrafter"/>
</dbReference>
<sequence>MKSFAALVLLGLISPSLALPQPEAAKRAPAPNHARAGEVRNAFQTAWKGYYKYAFPHDSLLPLSNGFEDDRNAWGLTPFDALSTAIIMNDEEIVNQILDFVPSIDFSTTKKANDTISLFESTIRYLGGMLSSYDLLKGPYKRLARDPKKVDALLKQAASLADSLSIAFTTPSGIADGYLVLNPAPKKSGATTSNLAEMGTLILEWTRLSDLTGNPKYRQLAEKCENHLLNPKGSPEAWPGLVGTDISVATGEFVNSSGGWSGGADSFYEYLIKMYLYDPKQYGFYKERWIAAADSTIAHLASHPSTRPDLTFLSQFNGQNTYPVTGHLTSFAGGNFILGGLLLKEDKYTKFGLALAESYFQTYNQTASGIGPEVFRWIDQTNPTSKPPADQADFYNKAGFWVTGADYVLRPETIESLYYAYRATGDKKYQDLAYQCFKAILKQCRGGSGFSGINDVTKADGGGQDNFQQSFFLAEALKYSYLINIDDQPVQVRADGNQFVFNTEAHPFKVRNA</sequence>
<dbReference type="InterPro" id="IPR050749">
    <property type="entry name" value="Glycosyl_Hydrolase_47"/>
</dbReference>
<keyword evidence="8 13" id="KW-0326">Glycosidase</keyword>
<keyword evidence="6" id="KW-1015">Disulfide bond</keyword>
<dbReference type="InterPro" id="IPR036026">
    <property type="entry name" value="Seven-hairpin_glycosidases"/>
</dbReference>
<dbReference type="FunFam" id="1.50.10.10:FF:000047">
    <property type="entry name" value="Mannosyl-oligosaccharide alpha-1,2-mannosidase"/>
    <property type="match status" value="1"/>
</dbReference>
<evidence type="ECO:0000256" key="1">
    <source>
        <dbReference type="ARBA" id="ARBA00001913"/>
    </source>
</evidence>
<dbReference type="STRING" id="1531966.A0A0A1TL14"/>
<dbReference type="GO" id="GO:0004571">
    <property type="term" value="F:mannosyl-oligosaccharide 1,2-alpha-mannosidase activity"/>
    <property type="evidence" value="ECO:0007669"/>
    <property type="project" value="UniProtKB-EC"/>
</dbReference>
<feature type="active site" evidence="11">
    <location>
        <position position="265"/>
    </location>
</feature>
<dbReference type="InterPro" id="IPR001382">
    <property type="entry name" value="Glyco_hydro_47"/>
</dbReference>
<evidence type="ECO:0000256" key="3">
    <source>
        <dbReference type="ARBA" id="ARBA00007658"/>
    </source>
</evidence>
<dbReference type="Gene3D" id="1.50.10.10">
    <property type="match status" value="1"/>
</dbReference>
<feature type="chain" id="PRO_5001990332" description="alpha-1,2-Mannosidase" evidence="14">
    <location>
        <begin position="19"/>
        <end position="513"/>
    </location>
</feature>
<evidence type="ECO:0000256" key="2">
    <source>
        <dbReference type="ARBA" id="ARBA00004922"/>
    </source>
</evidence>
<dbReference type="PRINTS" id="PR00747">
    <property type="entry name" value="GLYHDRLASE47"/>
</dbReference>
<dbReference type="PANTHER" id="PTHR11742">
    <property type="entry name" value="MANNOSYL-OLIGOSACCHARIDE ALPHA-1,2-MANNOSIDASE-RELATED"/>
    <property type="match status" value="1"/>
</dbReference>
<comment type="cofactor">
    <cofactor evidence="1 12">
        <name>Ca(2+)</name>
        <dbReference type="ChEBI" id="CHEBI:29108"/>
    </cofactor>
</comment>
<comment type="catalytic activity">
    <reaction evidence="9">
        <text>N(4)-(alpha-D-Man-(1-&gt;2)-alpha-D-Man-(1-&gt;2)-alpha-D-Man-(1-&gt;3)-[alpha-D-Man-(1-&gt;3)-[alpha-D-Man-(1-&gt;2)-alpha-D-Man-(1-&gt;6)]-alpha-D-Man-(1-&gt;6)]-beta-D-Man-(1-&gt;4)-beta-D-GlcNAc-(1-&gt;4)-beta-D-GlcNAc)-L-asparaginyl-[protein] (N-glucan mannose isomer 8A1,2,3B1,3) + 3 H2O = N(4)-(alpha-D-Man-(1-&gt;3)-[alpha-D-Man-(1-&gt;3)-[alpha-D-Man-(1-&gt;6)]-alpha-D-Man-(1-&gt;6)]-beta-D-Man-(1-&gt;4)-beta-D-GlcNAc-(1-&gt;4)-beta-D-GlcNAc)-L-asparaginyl-[protein] (N-glucan mannose isomer 5A1,2) + 3 beta-D-mannose</text>
        <dbReference type="Rhea" id="RHEA:56028"/>
        <dbReference type="Rhea" id="RHEA-COMP:14358"/>
        <dbReference type="Rhea" id="RHEA-COMP:14367"/>
        <dbReference type="ChEBI" id="CHEBI:15377"/>
        <dbReference type="ChEBI" id="CHEBI:28563"/>
        <dbReference type="ChEBI" id="CHEBI:59087"/>
        <dbReference type="ChEBI" id="CHEBI:60628"/>
        <dbReference type="EC" id="3.2.1.113"/>
    </reaction>
</comment>
<dbReference type="SUPFAM" id="SSF48225">
    <property type="entry name" value="Seven-hairpin glycosidases"/>
    <property type="match status" value="1"/>
</dbReference>
<name>A0A0A1TL14_9HYPO</name>
<keyword evidence="12" id="KW-0106">Calcium</keyword>
<dbReference type="GO" id="GO:0016020">
    <property type="term" value="C:membrane"/>
    <property type="evidence" value="ECO:0007669"/>
    <property type="project" value="InterPro"/>
</dbReference>
<feature type="active site" evidence="11">
    <location>
        <position position="412"/>
    </location>
</feature>
<evidence type="ECO:0000256" key="7">
    <source>
        <dbReference type="ARBA" id="ARBA00023180"/>
    </source>
</evidence>
<evidence type="ECO:0000256" key="12">
    <source>
        <dbReference type="PIRSR" id="PIRSR601382-2"/>
    </source>
</evidence>
<keyword evidence="4 14" id="KW-0732">Signal</keyword>
<evidence type="ECO:0000313" key="15">
    <source>
        <dbReference type="EMBL" id="CEJ90622.1"/>
    </source>
</evidence>
<keyword evidence="12" id="KW-0479">Metal-binding</keyword>
<dbReference type="UniPathway" id="UPA00378"/>
<comment type="catalytic activity">
    <reaction evidence="10">
        <text>N(4)-(alpha-D-Man-(1-&gt;2)-alpha-D-Man-(1-&gt;2)-alpha-D-Man-(1-&gt;3)-[alpha-D-Man-(1-&gt;2)-alpha-D-Man-(1-&gt;3)-[alpha-D-Man-(1-&gt;2)-alpha-D-Man-(1-&gt;6)]-alpha-D-Man-(1-&gt;6)]-beta-D-Man-(1-&gt;4)-beta-D-GlcNAc-(1-&gt;4)-beta-D-GlcNAc)-L-asparaginyl-[protein] (N-glucan mannose isomer 9A1,2,3B1,2,3) + 4 H2O = N(4)-(alpha-D-Man-(1-&gt;3)-[alpha-D-Man-(1-&gt;3)-[alpha-D-Man-(1-&gt;6)]-alpha-D-Man-(1-&gt;6)]-beta-D-Man-(1-&gt;4)-beta-D-GlcNAc-(1-&gt;4)-beta-D-GlcNAc)-L-asparaginyl-[protein] (N-glucan mannose isomer 5A1,2) + 4 beta-D-mannose</text>
        <dbReference type="Rhea" id="RHEA:56008"/>
        <dbReference type="Rhea" id="RHEA-COMP:14356"/>
        <dbReference type="Rhea" id="RHEA-COMP:14367"/>
        <dbReference type="ChEBI" id="CHEBI:15377"/>
        <dbReference type="ChEBI" id="CHEBI:28563"/>
        <dbReference type="ChEBI" id="CHEBI:59087"/>
        <dbReference type="ChEBI" id="CHEBI:139493"/>
        <dbReference type="EC" id="3.2.1.113"/>
    </reaction>
</comment>
<evidence type="ECO:0000256" key="6">
    <source>
        <dbReference type="ARBA" id="ARBA00023157"/>
    </source>
</evidence>
<evidence type="ECO:0000256" key="10">
    <source>
        <dbReference type="ARBA" id="ARBA00048605"/>
    </source>
</evidence>
<comment type="similarity">
    <text evidence="3 13">Belongs to the glycosyl hydrolase 47 family.</text>
</comment>
<evidence type="ECO:0000256" key="5">
    <source>
        <dbReference type="ARBA" id="ARBA00022801"/>
    </source>
</evidence>
<accession>A0A0A1TL14</accession>
<evidence type="ECO:0000313" key="16">
    <source>
        <dbReference type="Proteomes" id="UP000039046"/>
    </source>
</evidence>
<keyword evidence="5 13" id="KW-0378">Hydrolase</keyword>
<evidence type="ECO:0000256" key="8">
    <source>
        <dbReference type="ARBA" id="ARBA00023295"/>
    </source>
</evidence>
<dbReference type="AlphaFoldDB" id="A0A0A1TL14"/>
<comment type="pathway">
    <text evidence="2">Protein modification; protein glycosylation.</text>
</comment>
<evidence type="ECO:0000256" key="14">
    <source>
        <dbReference type="SAM" id="SignalP"/>
    </source>
</evidence>
<evidence type="ECO:0000256" key="4">
    <source>
        <dbReference type="ARBA" id="ARBA00022729"/>
    </source>
</evidence>
<organism evidence="15 16">
    <name type="scientific">[Torrubiella] hemipterigena</name>
    <dbReference type="NCBI Taxonomy" id="1531966"/>
    <lineage>
        <taxon>Eukaryota</taxon>
        <taxon>Fungi</taxon>
        <taxon>Dikarya</taxon>
        <taxon>Ascomycota</taxon>
        <taxon>Pezizomycotina</taxon>
        <taxon>Sordariomycetes</taxon>
        <taxon>Hypocreomycetidae</taxon>
        <taxon>Hypocreales</taxon>
        <taxon>Clavicipitaceae</taxon>
        <taxon>Clavicipitaceae incertae sedis</taxon>
        <taxon>'Torrubiella' clade</taxon>
    </lineage>
</organism>